<organism evidence="2 3">
    <name type="scientific">Clunio marinus</name>
    <dbReference type="NCBI Taxonomy" id="568069"/>
    <lineage>
        <taxon>Eukaryota</taxon>
        <taxon>Metazoa</taxon>
        <taxon>Ecdysozoa</taxon>
        <taxon>Arthropoda</taxon>
        <taxon>Hexapoda</taxon>
        <taxon>Insecta</taxon>
        <taxon>Pterygota</taxon>
        <taxon>Neoptera</taxon>
        <taxon>Endopterygota</taxon>
        <taxon>Diptera</taxon>
        <taxon>Nematocera</taxon>
        <taxon>Chironomoidea</taxon>
        <taxon>Chironomidae</taxon>
        <taxon>Clunio</taxon>
    </lineage>
</organism>
<dbReference type="AlphaFoldDB" id="A0A1J1ICI8"/>
<name>A0A1J1ICI8_9DIPT</name>
<dbReference type="Proteomes" id="UP000183832">
    <property type="component" value="Unassembled WGS sequence"/>
</dbReference>
<gene>
    <name evidence="2" type="ORF">CLUMA_CG011366</name>
</gene>
<evidence type="ECO:0000313" key="3">
    <source>
        <dbReference type="Proteomes" id="UP000183832"/>
    </source>
</evidence>
<keyword evidence="1" id="KW-1133">Transmembrane helix</keyword>
<reference evidence="2 3" key="1">
    <citation type="submission" date="2015-04" db="EMBL/GenBank/DDBJ databases">
        <authorList>
            <person name="Syromyatnikov M.Y."/>
            <person name="Popov V.N."/>
        </authorList>
    </citation>
    <scope>NUCLEOTIDE SEQUENCE [LARGE SCALE GENOMIC DNA]</scope>
</reference>
<keyword evidence="3" id="KW-1185">Reference proteome</keyword>
<evidence type="ECO:0000256" key="1">
    <source>
        <dbReference type="SAM" id="Phobius"/>
    </source>
</evidence>
<dbReference type="EMBL" id="CVRI01000047">
    <property type="protein sequence ID" value="CRK97997.1"/>
    <property type="molecule type" value="Genomic_DNA"/>
</dbReference>
<protein>
    <submittedName>
        <fullName evidence="2">CLUMA_CG011366, isoform A</fullName>
    </submittedName>
</protein>
<feature type="transmembrane region" description="Helical" evidence="1">
    <location>
        <begin position="6"/>
        <end position="27"/>
    </location>
</feature>
<keyword evidence="1" id="KW-0472">Membrane</keyword>
<sequence length="80" mass="9241">MNEETGNFLNIIACSGAFALLAVWLLMPSLNIPADKQSYAMNVNAAQRPKNMYKQYIEIFLDEIFNFVFLFEKEKCRKIA</sequence>
<evidence type="ECO:0000313" key="2">
    <source>
        <dbReference type="EMBL" id="CRK97997.1"/>
    </source>
</evidence>
<keyword evidence="1" id="KW-0812">Transmembrane</keyword>
<proteinExistence type="predicted"/>
<accession>A0A1J1ICI8</accession>